<gene>
    <name evidence="2" type="ORF">JKP88DRAFT_23454</name>
</gene>
<dbReference type="AlphaFoldDB" id="A0A836CMT2"/>
<dbReference type="InterPro" id="IPR045388">
    <property type="entry name" value="HHL1-like"/>
</dbReference>
<dbReference type="EMBL" id="JAFCMP010000057">
    <property type="protein sequence ID" value="KAG5189116.1"/>
    <property type="molecule type" value="Genomic_DNA"/>
</dbReference>
<evidence type="ECO:0000256" key="1">
    <source>
        <dbReference type="SAM" id="SignalP"/>
    </source>
</evidence>
<organism evidence="2 3">
    <name type="scientific">Tribonema minus</name>
    <dbReference type="NCBI Taxonomy" id="303371"/>
    <lineage>
        <taxon>Eukaryota</taxon>
        <taxon>Sar</taxon>
        <taxon>Stramenopiles</taxon>
        <taxon>Ochrophyta</taxon>
        <taxon>PX clade</taxon>
        <taxon>Xanthophyceae</taxon>
        <taxon>Tribonematales</taxon>
        <taxon>Tribonemataceae</taxon>
        <taxon>Tribonema</taxon>
    </lineage>
</organism>
<feature type="chain" id="PRO_5032306236" evidence="1">
    <location>
        <begin position="21"/>
        <end position="216"/>
    </location>
</feature>
<protein>
    <submittedName>
        <fullName evidence="2">Uncharacterized protein</fullName>
    </submittedName>
</protein>
<evidence type="ECO:0000313" key="3">
    <source>
        <dbReference type="Proteomes" id="UP000664859"/>
    </source>
</evidence>
<accession>A0A836CMT2</accession>
<proteinExistence type="predicted"/>
<dbReference type="OrthoDB" id="5077at2759"/>
<evidence type="ECO:0000313" key="2">
    <source>
        <dbReference type="EMBL" id="KAG5189116.1"/>
    </source>
</evidence>
<sequence>MRGFVLAVSAFLLTVALCQAYVAPSASSVFTAGATCRHTQAAAPAPRGGARGLTMKRKGKPNVPINARGGYNNMMKAEEAMRAQRASTPANLPVFEIFCRTKRANMWYPCGALGGDERSKATVDALSNGFLSDLYRNALEKGVAESVLGPQKSQLKGSITRMYPQLAKEASNLEFGFKVKYAPLEEKLGPQKITLLTEEMKLGAFDKLKKNFGFGK</sequence>
<keyword evidence="3" id="KW-1185">Reference proteome</keyword>
<dbReference type="Proteomes" id="UP000664859">
    <property type="component" value="Unassembled WGS sequence"/>
</dbReference>
<dbReference type="PANTHER" id="PTHR48191:SF2">
    <property type="entry name" value="PROTEIN HHL1, CHLOROPLASTIC"/>
    <property type="match status" value="1"/>
</dbReference>
<feature type="signal peptide" evidence="1">
    <location>
        <begin position="1"/>
        <end position="20"/>
    </location>
</feature>
<dbReference type="Pfam" id="PF20133">
    <property type="entry name" value="HHL1-like"/>
    <property type="match status" value="1"/>
</dbReference>
<reference evidence="2" key="1">
    <citation type="submission" date="2021-02" db="EMBL/GenBank/DDBJ databases">
        <title>First Annotated Genome of the Yellow-green Alga Tribonema minus.</title>
        <authorList>
            <person name="Mahan K.M."/>
        </authorList>
    </citation>
    <scope>NUCLEOTIDE SEQUENCE</scope>
    <source>
        <strain evidence="2">UTEX B ZZ1240</strain>
    </source>
</reference>
<comment type="caution">
    <text evidence="2">The sequence shown here is derived from an EMBL/GenBank/DDBJ whole genome shotgun (WGS) entry which is preliminary data.</text>
</comment>
<name>A0A836CMT2_9STRA</name>
<dbReference type="PANTHER" id="PTHR48191">
    <property type="entry name" value="PROTEIN HHL1 CHLOROPLASTIC"/>
    <property type="match status" value="1"/>
</dbReference>
<keyword evidence="1" id="KW-0732">Signal</keyword>